<evidence type="ECO:0000256" key="5">
    <source>
        <dbReference type="ARBA" id="ARBA00023040"/>
    </source>
</evidence>
<keyword evidence="14" id="KW-1185">Reference proteome</keyword>
<feature type="region of interest" description="Disordered" evidence="10">
    <location>
        <begin position="202"/>
        <end position="230"/>
    </location>
</feature>
<keyword evidence="4 11" id="KW-1133">Transmembrane helix</keyword>
<dbReference type="OrthoDB" id="5959154at2759"/>
<evidence type="ECO:0000256" key="1">
    <source>
        <dbReference type="ARBA" id="ARBA00004651"/>
    </source>
</evidence>
<keyword evidence="9" id="KW-0807">Transducer</keyword>
<keyword evidence="12" id="KW-0732">Signal</keyword>
<dbReference type="GO" id="GO:0007204">
    <property type="term" value="P:positive regulation of cytosolic calcium ion concentration"/>
    <property type="evidence" value="ECO:0007669"/>
    <property type="project" value="TreeGrafter"/>
</dbReference>
<dbReference type="SUPFAM" id="SSF81321">
    <property type="entry name" value="Family A G protein-coupled receptor-like"/>
    <property type="match status" value="1"/>
</dbReference>
<feature type="transmembrane region" description="Helical" evidence="11">
    <location>
        <begin position="45"/>
        <end position="67"/>
    </location>
</feature>
<protein>
    <recommendedName>
        <fullName evidence="15">G-protein coupled receptors family 1 profile domain-containing protein</fullName>
    </recommendedName>
</protein>
<dbReference type="GO" id="GO:0007189">
    <property type="term" value="P:adenylate cyclase-activating G protein-coupled receptor signaling pathway"/>
    <property type="evidence" value="ECO:0007669"/>
    <property type="project" value="TreeGrafter"/>
</dbReference>
<name>A0A6G0T0D5_APHGL</name>
<keyword evidence="5" id="KW-0297">G-protein coupled receptor</keyword>
<dbReference type="GO" id="GO:0005886">
    <property type="term" value="C:plasma membrane"/>
    <property type="evidence" value="ECO:0007669"/>
    <property type="project" value="UniProtKB-SubCell"/>
</dbReference>
<comment type="subcellular location">
    <subcellularLocation>
        <location evidence="1">Cell membrane</location>
        <topology evidence="1">Multi-pass membrane protein</topology>
    </subcellularLocation>
</comment>
<evidence type="ECO:0000256" key="9">
    <source>
        <dbReference type="ARBA" id="ARBA00023224"/>
    </source>
</evidence>
<feature type="chain" id="PRO_5026098284" description="G-protein coupled receptors family 1 profile domain-containing protein" evidence="12">
    <location>
        <begin position="22"/>
        <end position="230"/>
    </location>
</feature>
<dbReference type="PANTHER" id="PTHR11866">
    <property type="entry name" value="G-PROTEIN COUPLED RECEPTOR FAMILY 1 MEMBER"/>
    <property type="match status" value="1"/>
</dbReference>
<dbReference type="AlphaFoldDB" id="A0A6G0T0D5"/>
<evidence type="ECO:0000256" key="10">
    <source>
        <dbReference type="SAM" id="MobiDB-lite"/>
    </source>
</evidence>
<evidence type="ECO:0000256" key="2">
    <source>
        <dbReference type="ARBA" id="ARBA00022475"/>
    </source>
</evidence>
<dbReference type="InterPro" id="IPR008365">
    <property type="entry name" value="Prostanoid_rcpt"/>
</dbReference>
<evidence type="ECO:0000313" key="13">
    <source>
        <dbReference type="EMBL" id="KAE9523391.1"/>
    </source>
</evidence>
<keyword evidence="3 11" id="KW-0812">Transmembrane</keyword>
<comment type="caution">
    <text evidence="13">The sequence shown here is derived from an EMBL/GenBank/DDBJ whole genome shotgun (WGS) entry which is preliminary data.</text>
</comment>
<feature type="transmembrane region" description="Helical" evidence="11">
    <location>
        <begin position="106"/>
        <end position="124"/>
    </location>
</feature>
<organism evidence="13 14">
    <name type="scientific">Aphis glycines</name>
    <name type="common">Soybean aphid</name>
    <dbReference type="NCBI Taxonomy" id="307491"/>
    <lineage>
        <taxon>Eukaryota</taxon>
        <taxon>Metazoa</taxon>
        <taxon>Ecdysozoa</taxon>
        <taxon>Arthropoda</taxon>
        <taxon>Hexapoda</taxon>
        <taxon>Insecta</taxon>
        <taxon>Pterygota</taxon>
        <taxon>Neoptera</taxon>
        <taxon>Paraneoptera</taxon>
        <taxon>Hemiptera</taxon>
        <taxon>Sternorrhyncha</taxon>
        <taxon>Aphidomorpha</taxon>
        <taxon>Aphidoidea</taxon>
        <taxon>Aphididae</taxon>
        <taxon>Aphidini</taxon>
        <taxon>Aphis</taxon>
        <taxon>Aphis</taxon>
    </lineage>
</organism>
<dbReference type="Gene3D" id="1.20.1070.10">
    <property type="entry name" value="Rhodopsin 7-helix transmembrane proteins"/>
    <property type="match status" value="1"/>
</dbReference>
<gene>
    <name evidence="13" type="ORF">AGLY_015943</name>
</gene>
<feature type="signal peptide" evidence="12">
    <location>
        <begin position="1"/>
        <end position="21"/>
    </location>
</feature>
<evidence type="ECO:0000256" key="12">
    <source>
        <dbReference type="SAM" id="SignalP"/>
    </source>
</evidence>
<evidence type="ECO:0000256" key="6">
    <source>
        <dbReference type="ARBA" id="ARBA00023136"/>
    </source>
</evidence>
<evidence type="ECO:0000256" key="7">
    <source>
        <dbReference type="ARBA" id="ARBA00023170"/>
    </source>
</evidence>
<accession>A0A6G0T0D5</accession>
<dbReference type="PANTHER" id="PTHR11866:SF16">
    <property type="entry name" value="PROSTAGLANDIN E2 RECEPTOR EP4 SUBTYPE-LIKE PROTEIN"/>
    <property type="match status" value="1"/>
</dbReference>
<sequence length="230" mass="26304">MMVILWLGVLCLVCAPYFGFGLYWDEKTSTCVRYRTAKKPLDVLYAYLYFGHGVFLCFAIVYTNLAVMKALCMKDSPHNKHNVLMRRISRGSSLTCNTTTKEERSFGWLMFLLCVAFVTCWVPQMGATSYPAHPLATPMIINKKFMRISIPLSRFIDDEIRIRPFTIAADMLLAMHFALDPYLYVLQHWTLVKSICLKSKNKKNANGGSTSVSRSSSMRTTYEVFSQQPL</sequence>
<keyword evidence="7" id="KW-0675">Receptor</keyword>
<dbReference type="EMBL" id="VYZN01000079">
    <property type="protein sequence ID" value="KAE9523391.1"/>
    <property type="molecule type" value="Genomic_DNA"/>
</dbReference>
<reference evidence="13 14" key="1">
    <citation type="submission" date="2019-08" db="EMBL/GenBank/DDBJ databases">
        <title>The genome of the soybean aphid Biotype 1, its phylome, world population structure and adaptation to the North American continent.</title>
        <authorList>
            <person name="Giordano R."/>
            <person name="Donthu R.K."/>
            <person name="Hernandez A.G."/>
            <person name="Wright C.L."/>
            <person name="Zimin A.V."/>
        </authorList>
    </citation>
    <scope>NUCLEOTIDE SEQUENCE [LARGE SCALE GENOMIC DNA]</scope>
    <source>
        <tissue evidence="13">Whole aphids</tissue>
    </source>
</reference>
<dbReference type="GO" id="GO:0004930">
    <property type="term" value="F:G protein-coupled receptor activity"/>
    <property type="evidence" value="ECO:0007669"/>
    <property type="project" value="UniProtKB-KW"/>
</dbReference>
<evidence type="ECO:0000256" key="4">
    <source>
        <dbReference type="ARBA" id="ARBA00022989"/>
    </source>
</evidence>
<feature type="compositionally biased region" description="Low complexity" evidence="10">
    <location>
        <begin position="204"/>
        <end position="221"/>
    </location>
</feature>
<dbReference type="Proteomes" id="UP000475862">
    <property type="component" value="Unassembled WGS sequence"/>
</dbReference>
<evidence type="ECO:0000256" key="3">
    <source>
        <dbReference type="ARBA" id="ARBA00022692"/>
    </source>
</evidence>
<evidence type="ECO:0000256" key="11">
    <source>
        <dbReference type="SAM" id="Phobius"/>
    </source>
</evidence>
<evidence type="ECO:0000256" key="8">
    <source>
        <dbReference type="ARBA" id="ARBA00023180"/>
    </source>
</evidence>
<keyword evidence="8" id="KW-0325">Glycoprotein</keyword>
<evidence type="ECO:0000313" key="14">
    <source>
        <dbReference type="Proteomes" id="UP000475862"/>
    </source>
</evidence>
<evidence type="ECO:0008006" key="15">
    <source>
        <dbReference type="Google" id="ProtNLM"/>
    </source>
</evidence>
<keyword evidence="6 11" id="KW-0472">Membrane</keyword>
<proteinExistence type="predicted"/>
<keyword evidence="2" id="KW-1003">Cell membrane</keyword>